<dbReference type="AlphaFoldDB" id="A0A1H7VIJ7"/>
<protein>
    <recommendedName>
        <fullName evidence="3">Ribosome maturation factor RimP</fullName>
    </recommendedName>
</protein>
<evidence type="ECO:0000259" key="4">
    <source>
        <dbReference type="Pfam" id="PF02576"/>
    </source>
</evidence>
<dbReference type="RefSeq" id="WP_093328489.1">
    <property type="nucleotide sequence ID" value="NZ_FOAF01000007.1"/>
</dbReference>
<keyword evidence="2 3" id="KW-0690">Ribosome biogenesis</keyword>
<dbReference type="EMBL" id="FOAF01000007">
    <property type="protein sequence ID" value="SEM09043.1"/>
    <property type="molecule type" value="Genomic_DNA"/>
</dbReference>
<name>A0A1H7VIJ7_OLID1</name>
<comment type="subcellular location">
    <subcellularLocation>
        <location evidence="3">Cytoplasm</location>
    </subcellularLocation>
</comment>
<comment type="function">
    <text evidence="3">Required for maturation of 30S ribosomal subunits.</text>
</comment>
<reference evidence="7" key="1">
    <citation type="submission" date="2016-10" db="EMBL/GenBank/DDBJ databases">
        <authorList>
            <person name="Varghese N."/>
            <person name="Submissions S."/>
        </authorList>
    </citation>
    <scope>NUCLEOTIDE SEQUENCE [LARGE SCALE GENOMIC DNA]</scope>
    <source>
        <strain evidence="7">DSM 18733</strain>
    </source>
</reference>
<dbReference type="PANTHER" id="PTHR33867:SF1">
    <property type="entry name" value="RIBOSOME MATURATION FACTOR RIMP"/>
    <property type="match status" value="1"/>
</dbReference>
<sequence>MSVENRVIELVEEKISDRPDLFLVEVKMHSNGKLIILMDGDQGINIQDCAAISRHVGYHLEEENVVEHAYNLEVSSPGIDTPLTLLRQYLKNIGRSISIKTIDGSKREGQLLAASDTSIQLEEIKKEKGKKAVKIENTISLDQIKETKVLISFK</sequence>
<dbReference type="HAMAP" id="MF_01077">
    <property type="entry name" value="RimP"/>
    <property type="match status" value="1"/>
</dbReference>
<dbReference type="Pfam" id="PF02576">
    <property type="entry name" value="RimP_N"/>
    <property type="match status" value="1"/>
</dbReference>
<feature type="domain" description="Ribosome maturation factor RimP C-terminal" evidence="5">
    <location>
        <begin position="83"/>
        <end position="153"/>
    </location>
</feature>
<proteinExistence type="inferred from homology"/>
<organism evidence="6 7">
    <name type="scientific">Olivibacter domesticus</name>
    <name type="common">Pseudosphingobacterium domesticum</name>
    <dbReference type="NCBI Taxonomy" id="407022"/>
    <lineage>
        <taxon>Bacteria</taxon>
        <taxon>Pseudomonadati</taxon>
        <taxon>Bacteroidota</taxon>
        <taxon>Sphingobacteriia</taxon>
        <taxon>Sphingobacteriales</taxon>
        <taxon>Sphingobacteriaceae</taxon>
        <taxon>Olivibacter</taxon>
    </lineage>
</organism>
<evidence type="ECO:0000259" key="5">
    <source>
        <dbReference type="Pfam" id="PF17384"/>
    </source>
</evidence>
<comment type="similarity">
    <text evidence="3">Belongs to the RimP family.</text>
</comment>
<accession>A0A1H7VIJ7</accession>
<dbReference type="GO" id="GO:0006412">
    <property type="term" value="P:translation"/>
    <property type="evidence" value="ECO:0007669"/>
    <property type="project" value="TreeGrafter"/>
</dbReference>
<dbReference type="InterPro" id="IPR028998">
    <property type="entry name" value="RimP_C"/>
</dbReference>
<dbReference type="Pfam" id="PF17384">
    <property type="entry name" value="DUF150_C"/>
    <property type="match status" value="1"/>
</dbReference>
<dbReference type="GO" id="GO:0000028">
    <property type="term" value="P:ribosomal small subunit assembly"/>
    <property type="evidence" value="ECO:0007669"/>
    <property type="project" value="TreeGrafter"/>
</dbReference>
<feature type="domain" description="Ribosome maturation factor RimP N-terminal" evidence="4">
    <location>
        <begin position="18"/>
        <end position="80"/>
    </location>
</feature>
<evidence type="ECO:0000313" key="6">
    <source>
        <dbReference type="EMBL" id="SEM09043.1"/>
    </source>
</evidence>
<dbReference type="STRING" id="407022.SAMN05661044_04204"/>
<evidence type="ECO:0000256" key="3">
    <source>
        <dbReference type="HAMAP-Rule" id="MF_01077"/>
    </source>
</evidence>
<evidence type="ECO:0000256" key="1">
    <source>
        <dbReference type="ARBA" id="ARBA00022490"/>
    </source>
</evidence>
<dbReference type="NCBIfam" id="NF002531">
    <property type="entry name" value="PRK02001.1"/>
    <property type="match status" value="1"/>
</dbReference>
<dbReference type="Gene3D" id="3.30.300.70">
    <property type="entry name" value="RimP-like superfamily, N-terminal"/>
    <property type="match status" value="1"/>
</dbReference>
<dbReference type="Proteomes" id="UP000199421">
    <property type="component" value="Unassembled WGS sequence"/>
</dbReference>
<dbReference type="InterPro" id="IPR035956">
    <property type="entry name" value="RimP_N_sf"/>
</dbReference>
<gene>
    <name evidence="3" type="primary">rimP</name>
    <name evidence="6" type="ORF">SAMN05661044_04204</name>
</gene>
<dbReference type="PANTHER" id="PTHR33867">
    <property type="entry name" value="RIBOSOME MATURATION FACTOR RIMP"/>
    <property type="match status" value="1"/>
</dbReference>
<evidence type="ECO:0000256" key="2">
    <source>
        <dbReference type="ARBA" id="ARBA00022517"/>
    </source>
</evidence>
<evidence type="ECO:0000313" key="7">
    <source>
        <dbReference type="Proteomes" id="UP000199421"/>
    </source>
</evidence>
<keyword evidence="1 3" id="KW-0963">Cytoplasm</keyword>
<dbReference type="GO" id="GO:0005829">
    <property type="term" value="C:cytosol"/>
    <property type="evidence" value="ECO:0007669"/>
    <property type="project" value="TreeGrafter"/>
</dbReference>
<dbReference type="SUPFAM" id="SSF75420">
    <property type="entry name" value="YhbC-like, N-terminal domain"/>
    <property type="match status" value="1"/>
</dbReference>
<dbReference type="OrthoDB" id="9789702at2"/>
<dbReference type="InterPro" id="IPR003728">
    <property type="entry name" value="Ribosome_maturation_RimP"/>
</dbReference>
<keyword evidence="7" id="KW-1185">Reference proteome</keyword>
<dbReference type="InterPro" id="IPR028989">
    <property type="entry name" value="RimP_N"/>
</dbReference>